<evidence type="ECO:0000313" key="3">
    <source>
        <dbReference type="Proteomes" id="UP000183208"/>
    </source>
</evidence>
<organism evidence="2 3">
    <name type="scientific">Bradyrhizobium lablabi</name>
    <dbReference type="NCBI Taxonomy" id="722472"/>
    <lineage>
        <taxon>Bacteria</taxon>
        <taxon>Pseudomonadati</taxon>
        <taxon>Pseudomonadota</taxon>
        <taxon>Alphaproteobacteria</taxon>
        <taxon>Hyphomicrobiales</taxon>
        <taxon>Nitrobacteraceae</taxon>
        <taxon>Bradyrhizobium</taxon>
    </lineage>
</organism>
<evidence type="ECO:0000313" key="2">
    <source>
        <dbReference type="EMBL" id="SEC31474.1"/>
    </source>
</evidence>
<dbReference type="Proteomes" id="UP000183208">
    <property type="component" value="Unassembled WGS sequence"/>
</dbReference>
<keyword evidence="1" id="KW-0472">Membrane</keyword>
<reference evidence="2 3" key="1">
    <citation type="submission" date="2016-10" db="EMBL/GenBank/DDBJ databases">
        <authorList>
            <person name="de Groot N.N."/>
        </authorList>
    </citation>
    <scope>NUCLEOTIDE SEQUENCE [LARGE SCALE GENOMIC DNA]</scope>
    <source>
        <strain evidence="2 3">GAS522</strain>
    </source>
</reference>
<feature type="transmembrane region" description="Helical" evidence="1">
    <location>
        <begin position="12"/>
        <end position="36"/>
    </location>
</feature>
<evidence type="ECO:0000256" key="1">
    <source>
        <dbReference type="SAM" id="Phobius"/>
    </source>
</evidence>
<gene>
    <name evidence="2" type="ORF">SAMN05444171_1121</name>
</gene>
<dbReference type="AlphaFoldDB" id="A0A1H4RI91"/>
<sequence>MSDLRPTLARSAYLVALAASMVGWVWMILAGVGWVLGV</sequence>
<keyword evidence="1" id="KW-0812">Transmembrane</keyword>
<keyword evidence="1" id="KW-1133">Transmembrane helix</keyword>
<accession>A0A1H4RI91</accession>
<protein>
    <submittedName>
        <fullName evidence="2">Uncharacterized protein</fullName>
    </submittedName>
</protein>
<name>A0A1H4RI91_9BRAD</name>
<proteinExistence type="predicted"/>
<dbReference type="EMBL" id="FNTI01000001">
    <property type="protein sequence ID" value="SEC31474.1"/>
    <property type="molecule type" value="Genomic_DNA"/>
</dbReference>